<name>H2C7M7_9CREN</name>
<accession>H2C7M7</accession>
<dbReference type="EMBL" id="JH597770">
    <property type="protein sequence ID" value="EHP68153.1"/>
    <property type="molecule type" value="Genomic_DNA"/>
</dbReference>
<dbReference type="Proteomes" id="UP000003980">
    <property type="component" value="Unassembled WGS sequence"/>
</dbReference>
<proteinExistence type="predicted"/>
<sequence length="105" mass="12047">MKPAERELEEARGYLFDLLDQLNELMVREEALLSSKGILPRLSLIVSLVTMHRYQMDLVAKNYWPQLDVLISQLSQIPELKDKLREILADAEAIRALIGVSKRVS</sequence>
<evidence type="ECO:0000313" key="1">
    <source>
        <dbReference type="EMBL" id="EHP68153.1"/>
    </source>
</evidence>
<gene>
    <name evidence="1" type="ORF">MetMK1DRAFT_00025760</name>
</gene>
<dbReference type="AlphaFoldDB" id="H2C7M7"/>
<reference evidence="1 2" key="1">
    <citation type="submission" date="2012-01" db="EMBL/GenBank/DDBJ databases">
        <title>Improved High-Quality Draft sequence of Metallosphaera yellowstonensis MK1.</title>
        <authorList>
            <consortium name="US DOE Joint Genome Institute"/>
            <person name="Lucas S."/>
            <person name="Han J."/>
            <person name="Cheng J.-F."/>
            <person name="Goodwin L."/>
            <person name="Pitluck S."/>
            <person name="Peters L."/>
            <person name="Teshima H."/>
            <person name="Detter J.C."/>
            <person name="Han C."/>
            <person name="Tapia R."/>
            <person name="Land M."/>
            <person name="Hauser L."/>
            <person name="Kyrpides N."/>
            <person name="Kozubal M."/>
            <person name="Macur R.E."/>
            <person name="Jay Z."/>
            <person name="Inskeep W."/>
            <person name="Woyke T."/>
        </authorList>
    </citation>
    <scope>NUCLEOTIDE SEQUENCE [LARGE SCALE GENOMIC DNA]</scope>
    <source>
        <strain evidence="1 2">MK1</strain>
    </source>
</reference>
<protein>
    <submittedName>
        <fullName evidence="1">Uncharacterized protein</fullName>
    </submittedName>
</protein>
<dbReference type="HOGENOM" id="CLU_172999_0_0_2"/>
<keyword evidence="2" id="KW-1185">Reference proteome</keyword>
<organism evidence="1 2">
    <name type="scientific">Metallosphaera yellowstonensis MK1</name>
    <dbReference type="NCBI Taxonomy" id="671065"/>
    <lineage>
        <taxon>Archaea</taxon>
        <taxon>Thermoproteota</taxon>
        <taxon>Thermoprotei</taxon>
        <taxon>Sulfolobales</taxon>
        <taxon>Sulfolobaceae</taxon>
        <taxon>Metallosphaera</taxon>
    </lineage>
</organism>
<dbReference type="STRING" id="671065.MetMK1DRAFT_00025760"/>
<evidence type="ECO:0000313" key="2">
    <source>
        <dbReference type="Proteomes" id="UP000003980"/>
    </source>
</evidence>
<dbReference type="eggNOG" id="arCOG05921">
    <property type="taxonomic scope" value="Archaea"/>
</dbReference>